<dbReference type="Proteomes" id="UP000433104">
    <property type="component" value="Unassembled WGS sequence"/>
</dbReference>
<protein>
    <submittedName>
        <fullName evidence="1">Uncharacterized protein</fullName>
    </submittedName>
</protein>
<dbReference type="AlphaFoldDB" id="A0A844ZFH3"/>
<accession>A0A844ZFH3</accession>
<dbReference type="EMBL" id="WTYW01000003">
    <property type="protein sequence ID" value="MXO86615.1"/>
    <property type="molecule type" value="Genomic_DNA"/>
</dbReference>
<keyword evidence="2" id="KW-1185">Reference proteome</keyword>
<name>A0A844ZFH3_9SPHN</name>
<evidence type="ECO:0000313" key="2">
    <source>
        <dbReference type="Proteomes" id="UP000433104"/>
    </source>
</evidence>
<reference evidence="1 2" key="1">
    <citation type="submission" date="2019-12" db="EMBL/GenBank/DDBJ databases">
        <title>Genomic-based taxomic classification of the family Erythrobacteraceae.</title>
        <authorList>
            <person name="Xu L."/>
        </authorList>
    </citation>
    <scope>NUCLEOTIDE SEQUENCE [LARGE SCALE GENOMIC DNA]</scope>
    <source>
        <strain evidence="1 2">MCCC 1A09962</strain>
    </source>
</reference>
<dbReference type="RefSeq" id="WP_160683893.1">
    <property type="nucleotide sequence ID" value="NZ_WTYW01000003.1"/>
</dbReference>
<evidence type="ECO:0000313" key="1">
    <source>
        <dbReference type="EMBL" id="MXO86615.1"/>
    </source>
</evidence>
<comment type="caution">
    <text evidence="1">The sequence shown here is derived from an EMBL/GenBank/DDBJ whole genome shotgun (WGS) entry which is preliminary data.</text>
</comment>
<sequence length="170" mass="18550">MPASFNPGSFDIGPFDLEITLTEAALDEANRPTRRILANACIGVDPFDAYYASLELFEALQAVHEEYADAKAKLARILSTRCDDFQRCLYYSLAGRGVVQMLADLEWLLHILSGRAKISAELLRHGGNVQTARSPYIGDEPDGPIAAANPDFELGASWFLDPESGGKLSD</sequence>
<dbReference type="OrthoDB" id="7390680at2"/>
<proteinExistence type="predicted"/>
<gene>
    <name evidence="1" type="ORF">GRI38_11325</name>
</gene>
<organism evidence="1 2">
    <name type="scientific">Parapontixanthobacter aurantiacus</name>
    <dbReference type="NCBI Taxonomy" id="1463599"/>
    <lineage>
        <taxon>Bacteria</taxon>
        <taxon>Pseudomonadati</taxon>
        <taxon>Pseudomonadota</taxon>
        <taxon>Alphaproteobacteria</taxon>
        <taxon>Sphingomonadales</taxon>
        <taxon>Erythrobacteraceae</taxon>
        <taxon>Parapontixanthobacter</taxon>
    </lineage>
</organism>